<evidence type="ECO:0000313" key="8">
    <source>
        <dbReference type="Proteomes" id="UP000287394"/>
    </source>
</evidence>
<feature type="chain" id="PRO_5040134559" description="RND efflux pump membrane fusion protein barrel-sandwich domain-containing protein" evidence="3">
    <location>
        <begin position="25"/>
        <end position="518"/>
    </location>
</feature>
<keyword evidence="2" id="KW-0175">Coiled coil</keyword>
<feature type="domain" description="CusB-like beta-barrel" evidence="5">
    <location>
        <begin position="341"/>
        <end position="410"/>
    </location>
</feature>
<dbReference type="Pfam" id="PF25967">
    <property type="entry name" value="RND-MFP_C"/>
    <property type="match status" value="1"/>
</dbReference>
<organism evidence="7 8">
    <name type="scientific">Capsulimonas corticalis</name>
    <dbReference type="NCBI Taxonomy" id="2219043"/>
    <lineage>
        <taxon>Bacteria</taxon>
        <taxon>Bacillati</taxon>
        <taxon>Armatimonadota</taxon>
        <taxon>Armatimonadia</taxon>
        <taxon>Capsulimonadales</taxon>
        <taxon>Capsulimonadaceae</taxon>
        <taxon>Capsulimonas</taxon>
    </lineage>
</organism>
<evidence type="ECO:0000256" key="3">
    <source>
        <dbReference type="SAM" id="SignalP"/>
    </source>
</evidence>
<evidence type="ECO:0000313" key="7">
    <source>
        <dbReference type="EMBL" id="BDI31007.1"/>
    </source>
</evidence>
<feature type="coiled-coil region" evidence="2">
    <location>
        <begin position="242"/>
        <end position="269"/>
    </location>
</feature>
<feature type="signal peptide" evidence="3">
    <location>
        <begin position="1"/>
        <end position="24"/>
    </location>
</feature>
<dbReference type="Pfam" id="PF25954">
    <property type="entry name" value="Beta-barrel_RND_2"/>
    <property type="match status" value="1"/>
</dbReference>
<dbReference type="GO" id="GO:1990281">
    <property type="term" value="C:efflux pump complex"/>
    <property type="evidence" value="ECO:0007669"/>
    <property type="project" value="TreeGrafter"/>
</dbReference>
<evidence type="ECO:0000256" key="1">
    <source>
        <dbReference type="ARBA" id="ARBA00009477"/>
    </source>
</evidence>
<accession>A0A9N7L4S4</accession>
<dbReference type="Gene3D" id="1.10.287.470">
    <property type="entry name" value="Helix hairpin bin"/>
    <property type="match status" value="1"/>
</dbReference>
<protein>
    <recommendedName>
        <fullName evidence="9">RND efflux pump membrane fusion protein barrel-sandwich domain-containing protein</fullName>
    </recommendedName>
</protein>
<dbReference type="Proteomes" id="UP000287394">
    <property type="component" value="Chromosome"/>
</dbReference>
<dbReference type="GO" id="GO:0015562">
    <property type="term" value="F:efflux transmembrane transporter activity"/>
    <property type="evidence" value="ECO:0007669"/>
    <property type="project" value="TreeGrafter"/>
</dbReference>
<reference evidence="7 8" key="1">
    <citation type="journal article" date="2019" name="Int. J. Syst. Evol. Microbiol.">
        <title>Capsulimonas corticalis gen. nov., sp. nov., an aerobic capsulated bacterium, of a novel bacterial order, Capsulimonadales ord. nov., of the class Armatimonadia of the phylum Armatimonadetes.</title>
        <authorList>
            <person name="Li J."/>
            <person name="Kudo C."/>
            <person name="Tonouchi A."/>
        </authorList>
    </citation>
    <scope>NUCLEOTIDE SEQUENCE [LARGE SCALE GENOMIC DNA]</scope>
    <source>
        <strain evidence="7 8">AX-7</strain>
    </source>
</reference>
<dbReference type="PRINTS" id="PR01490">
    <property type="entry name" value="RTXTOXIND"/>
</dbReference>
<feature type="domain" description="YbhG-like alpha-helical hairpin" evidence="4">
    <location>
        <begin position="146"/>
        <end position="262"/>
    </location>
</feature>
<evidence type="ECO:0000259" key="4">
    <source>
        <dbReference type="Pfam" id="PF25881"/>
    </source>
</evidence>
<dbReference type="Pfam" id="PF25881">
    <property type="entry name" value="HH_YBHG"/>
    <property type="match status" value="1"/>
</dbReference>
<sequence length="518" mass="54281">MMRRTRIQAAALAFLITAGAMGVAGCGKKPADDAAKKDASGIGGEGGAIPVEAITVQTGTIEQTVPVTGSLAALQDVTLSAKANGRVDAVFAREGDYVHKGQLMVRQDTTDLEANVRQQEANVQSAISKVSQAQTNYNIQVTQAKQNVLQARAQVAAEQQTYLKTLRGSRPQEVLQSESSVTLAKANMSNSLVTLNRNKNLYAQGAIAKADLDTAQTTYDVNKAQYENAVAALKLVQEGSRQEDIAAELQKVRQQQNNLNNAIANEQLVAVRRDDIVAAQAGVAQAKATLTYNQVQLQNASIYAPIDGIVASRSTEPGQIAAPGSGLMRIVNVKTVYYQPTVSETDFSDTHVGTPVNVTVDAFAGKTFAGKVSAIYPAASAGERGFSLRVTVPNPDNILRPGMFARGQVVTHVARAVPIVPTTALVPDSGTNAAASSDASVTTSSLTPSQHVVILGSGNKAEIRKVTVGIITPDRAEIASGLKGGEKIITVGQQNLKDGDKLAVLDTAGDSGAKVSQR</sequence>
<dbReference type="InterPro" id="IPR006143">
    <property type="entry name" value="RND_pump_MFP"/>
</dbReference>
<evidence type="ECO:0000259" key="6">
    <source>
        <dbReference type="Pfam" id="PF25967"/>
    </source>
</evidence>
<dbReference type="AlphaFoldDB" id="A0A9N7L4S4"/>
<dbReference type="PANTHER" id="PTHR30469">
    <property type="entry name" value="MULTIDRUG RESISTANCE PROTEIN MDTA"/>
    <property type="match status" value="1"/>
</dbReference>
<keyword evidence="3" id="KW-0732">Signal</keyword>
<evidence type="ECO:0000256" key="2">
    <source>
        <dbReference type="SAM" id="Coils"/>
    </source>
</evidence>
<feature type="coiled-coil region" evidence="2">
    <location>
        <begin position="116"/>
        <end position="161"/>
    </location>
</feature>
<dbReference type="Gene3D" id="2.40.50.100">
    <property type="match status" value="1"/>
</dbReference>
<dbReference type="KEGG" id="ccot:CCAX7_30580"/>
<dbReference type="EMBL" id="AP025739">
    <property type="protein sequence ID" value="BDI31007.1"/>
    <property type="molecule type" value="Genomic_DNA"/>
</dbReference>
<dbReference type="Gene3D" id="2.40.30.170">
    <property type="match status" value="1"/>
</dbReference>
<dbReference type="FunFam" id="2.40.30.170:FF:000010">
    <property type="entry name" value="Efflux RND transporter periplasmic adaptor subunit"/>
    <property type="match status" value="1"/>
</dbReference>
<dbReference type="InterPro" id="IPR058792">
    <property type="entry name" value="Beta-barrel_RND_2"/>
</dbReference>
<gene>
    <name evidence="7" type="ORF">CCAX7_30580</name>
</gene>
<dbReference type="Gene3D" id="2.40.420.20">
    <property type="match status" value="1"/>
</dbReference>
<dbReference type="RefSeq" id="WP_165864036.1">
    <property type="nucleotide sequence ID" value="NZ_AP025739.1"/>
</dbReference>
<name>A0A9N7L4S4_9BACT</name>
<dbReference type="NCBIfam" id="TIGR01730">
    <property type="entry name" value="RND_mfp"/>
    <property type="match status" value="1"/>
</dbReference>
<dbReference type="PROSITE" id="PS51257">
    <property type="entry name" value="PROKAR_LIPOPROTEIN"/>
    <property type="match status" value="1"/>
</dbReference>
<dbReference type="SUPFAM" id="SSF111369">
    <property type="entry name" value="HlyD-like secretion proteins"/>
    <property type="match status" value="2"/>
</dbReference>
<evidence type="ECO:0000259" key="5">
    <source>
        <dbReference type="Pfam" id="PF25954"/>
    </source>
</evidence>
<feature type="domain" description="Multidrug resistance protein MdtA-like C-terminal permuted SH3" evidence="6">
    <location>
        <begin position="450"/>
        <end position="494"/>
    </location>
</feature>
<dbReference type="InterPro" id="IPR059052">
    <property type="entry name" value="HH_YbhG-like"/>
</dbReference>
<evidence type="ECO:0008006" key="9">
    <source>
        <dbReference type="Google" id="ProtNLM"/>
    </source>
</evidence>
<keyword evidence="8" id="KW-1185">Reference proteome</keyword>
<proteinExistence type="inferred from homology"/>
<dbReference type="InterPro" id="IPR058627">
    <property type="entry name" value="MdtA-like_C"/>
</dbReference>
<comment type="similarity">
    <text evidence="1">Belongs to the membrane fusion protein (MFP) (TC 8.A.1) family.</text>
</comment>